<dbReference type="KEGG" id="csyr:103273907"/>
<dbReference type="AlphaFoldDB" id="A0A1U7UUL4"/>
<keyword evidence="14" id="KW-1185">Reference proteome</keyword>
<dbReference type="Gene3D" id="2.60.40.10">
    <property type="entry name" value="Immunoglobulins"/>
    <property type="match status" value="3"/>
</dbReference>
<evidence type="ECO:0000256" key="2">
    <source>
        <dbReference type="ARBA" id="ARBA00011738"/>
    </source>
</evidence>
<dbReference type="InterPro" id="IPR023608">
    <property type="entry name" value="Transglutaminase_animal"/>
</dbReference>
<evidence type="ECO:0000256" key="1">
    <source>
        <dbReference type="ARBA" id="ARBA00005968"/>
    </source>
</evidence>
<evidence type="ECO:0000256" key="12">
    <source>
        <dbReference type="PIRSR" id="PIRSR000459-2"/>
    </source>
</evidence>
<dbReference type="InterPro" id="IPR013808">
    <property type="entry name" value="Transglutaminase_AS"/>
</dbReference>
<evidence type="ECO:0000256" key="10">
    <source>
        <dbReference type="ARBA" id="ARBA00080452"/>
    </source>
</evidence>
<name>A0A1U7UUL4_CARSF</name>
<evidence type="ECO:0000256" key="4">
    <source>
        <dbReference type="ARBA" id="ARBA00022723"/>
    </source>
</evidence>
<feature type="active site" evidence="11">
    <location>
        <position position="326"/>
    </location>
</feature>
<sequence length="683" mass="77079">MATLKDLQVLRIDFMKQKNAASHHTSEFQTSIPVFRRGQVFYLRLFLNQPLQPFHNLNLQFSTGPNPNISKHTLVVVNPRVPLSSHRWQASLQDQSNAEVTVAVTSVPHAIVGKYYLQVKTGSNTFQPEEDALYLLFNPWCKEDMVFMPSEEELAEYILNDTGCHFVGVAQYIRQKPWNFGQFEKDILDCCILLLDESSLKPIEKRDPVLVCRAMSALVNFENGKGVLVGNWSGKYEGGTAPYLWTGSVPILQQYYTTMQPVCFGQCWVFSGILTTVLRALGIPARSVTAFDSAHDTERNLTVDAYVDEKGKTITDMTYDSIWNFHVWTEAWMKRRDLPKGYDGWQVVDGTPQERSEGAYCCGPSPLAAIRKGDIFMVYDTKFIFSEVNGDKLIWMVKSVNEQQELHVVSKETMGIGKNISTKAVGQDSRNDITSEYKYPEGSSEEREIMEHAFSLLSFEKEYVSPIRDNFLQMIVQADHVLFGNAVNFTVTLKRKTAIPQDVNISGSFDLQMYTGKRVANLCILNKTVMLEEEVSEVTLTLDPKSYIDRLIMLDDDPIIRGFIISEIVESGEIIASEVFTCFQYPKFSVQLPNTAKVDQVLVCTCIFKNSMAIPLTNVKFSLESLGVVPLQISNQGTVKAGETIQSQIKCTPVKTGPRKFIVKLSSDQVKEIHAQKLILITK</sequence>
<evidence type="ECO:0000256" key="8">
    <source>
        <dbReference type="ARBA" id="ARBA00051843"/>
    </source>
</evidence>
<dbReference type="FunFam" id="2.60.40.10:FF:001406">
    <property type="entry name" value="Protein-glutamine gamma-glutamyltransferase 4"/>
    <property type="match status" value="1"/>
</dbReference>
<dbReference type="EC" id="2.3.2.13" evidence="7"/>
<dbReference type="Pfam" id="PF01841">
    <property type="entry name" value="Transglut_core"/>
    <property type="match status" value="1"/>
</dbReference>
<dbReference type="SUPFAM" id="SSF81296">
    <property type="entry name" value="E set domains"/>
    <property type="match status" value="1"/>
</dbReference>
<dbReference type="STRING" id="1868482.ENSTSYP00000012017"/>
<dbReference type="Gene3D" id="3.90.260.10">
    <property type="entry name" value="Transglutaminase-like"/>
    <property type="match status" value="1"/>
</dbReference>
<dbReference type="FunFam" id="3.90.260.10:FF:000001">
    <property type="entry name" value="Protein-glutamine gamma-glutamyltransferase 2"/>
    <property type="match status" value="1"/>
</dbReference>
<comment type="subunit">
    <text evidence="2">Homodimer.</text>
</comment>
<dbReference type="Pfam" id="PF00868">
    <property type="entry name" value="Transglut_N"/>
    <property type="match status" value="1"/>
</dbReference>
<evidence type="ECO:0000313" key="15">
    <source>
        <dbReference type="RefSeq" id="XP_008069566.2"/>
    </source>
</evidence>
<keyword evidence="6" id="KW-0012">Acyltransferase</keyword>
<keyword evidence="5 12" id="KW-0106">Calcium</keyword>
<dbReference type="OrthoDB" id="437511at2759"/>
<evidence type="ECO:0000256" key="9">
    <source>
        <dbReference type="ARBA" id="ARBA00069852"/>
    </source>
</evidence>
<dbReference type="PROSITE" id="PS00547">
    <property type="entry name" value="TRANSGLUTAMINASES"/>
    <property type="match status" value="1"/>
</dbReference>
<dbReference type="GeneID" id="103273907"/>
<dbReference type="SUPFAM" id="SSF54001">
    <property type="entry name" value="Cysteine proteinases"/>
    <property type="match status" value="1"/>
</dbReference>
<feature type="binding site" evidence="12">
    <location>
        <position position="446"/>
    </location>
    <ligand>
        <name>Ca(2+)</name>
        <dbReference type="ChEBI" id="CHEBI:29108"/>
    </ligand>
</feature>
<dbReference type="FunFam" id="2.60.40.10:FF:001482">
    <property type="entry name" value="Protein-glutamine gamma-glutamyltransferase 4"/>
    <property type="match status" value="1"/>
</dbReference>
<accession>A0A1U7UUL4</accession>
<comment type="catalytic activity">
    <reaction evidence="8">
        <text>L-glutaminyl-[protein] + L-lysyl-[protein] = [protein]-L-lysyl-N(6)-5-L-glutamyl-[protein] + NH4(+)</text>
        <dbReference type="Rhea" id="RHEA:54816"/>
        <dbReference type="Rhea" id="RHEA-COMP:9752"/>
        <dbReference type="Rhea" id="RHEA-COMP:10207"/>
        <dbReference type="Rhea" id="RHEA-COMP:14005"/>
        <dbReference type="ChEBI" id="CHEBI:28938"/>
        <dbReference type="ChEBI" id="CHEBI:29969"/>
        <dbReference type="ChEBI" id="CHEBI:30011"/>
        <dbReference type="ChEBI" id="CHEBI:138370"/>
        <dbReference type="EC" id="2.3.2.13"/>
    </reaction>
</comment>
<comment type="similarity">
    <text evidence="1">Belongs to the transglutaminase superfamily. Transglutaminase family.</text>
</comment>
<dbReference type="InterPro" id="IPR008958">
    <property type="entry name" value="Transglutaminase_C"/>
</dbReference>
<keyword evidence="3" id="KW-0808">Transferase</keyword>
<evidence type="ECO:0000256" key="11">
    <source>
        <dbReference type="PIRSR" id="PIRSR000459-1"/>
    </source>
</evidence>
<evidence type="ECO:0000313" key="14">
    <source>
        <dbReference type="Proteomes" id="UP000189704"/>
    </source>
</evidence>
<dbReference type="FunFam" id="2.60.40.10:FF:001640">
    <property type="entry name" value="Prostate-specific transglutaminase 4"/>
    <property type="match status" value="1"/>
</dbReference>
<proteinExistence type="inferred from homology"/>
<gene>
    <name evidence="15" type="primary">TGM4</name>
</gene>
<dbReference type="SMART" id="SM00460">
    <property type="entry name" value="TGc"/>
    <property type="match status" value="1"/>
</dbReference>
<dbReference type="InterPro" id="IPR036238">
    <property type="entry name" value="Transglutaminase_C_sf"/>
</dbReference>
<dbReference type="InterPro" id="IPR014756">
    <property type="entry name" value="Ig_E-set"/>
</dbReference>
<dbReference type="GO" id="GO:0003810">
    <property type="term" value="F:protein-glutamine gamma-glutamyltransferase activity"/>
    <property type="evidence" value="ECO:0007669"/>
    <property type="project" value="UniProtKB-EC"/>
</dbReference>
<organism evidence="14 15">
    <name type="scientific">Carlito syrichta</name>
    <name type="common">Philippine tarsier</name>
    <name type="synonym">Tarsius syrichta</name>
    <dbReference type="NCBI Taxonomy" id="1868482"/>
    <lineage>
        <taxon>Eukaryota</taxon>
        <taxon>Metazoa</taxon>
        <taxon>Chordata</taxon>
        <taxon>Craniata</taxon>
        <taxon>Vertebrata</taxon>
        <taxon>Euteleostomi</taxon>
        <taxon>Mammalia</taxon>
        <taxon>Eutheria</taxon>
        <taxon>Euarchontoglires</taxon>
        <taxon>Primates</taxon>
        <taxon>Haplorrhini</taxon>
        <taxon>Tarsiiformes</taxon>
        <taxon>Tarsiidae</taxon>
        <taxon>Carlito</taxon>
    </lineage>
</organism>
<dbReference type="Proteomes" id="UP000189704">
    <property type="component" value="Unplaced"/>
</dbReference>
<dbReference type="PANTHER" id="PTHR11590">
    <property type="entry name" value="PROTEIN-GLUTAMINE GAMMA-GLUTAMYLTRANSFERASE"/>
    <property type="match status" value="1"/>
</dbReference>
<feature type="active site" evidence="11">
    <location>
        <position position="349"/>
    </location>
</feature>
<keyword evidence="4 12" id="KW-0479">Metal-binding</keyword>
<dbReference type="Pfam" id="PF00927">
    <property type="entry name" value="Transglut_C"/>
    <property type="match status" value="1"/>
</dbReference>
<evidence type="ECO:0000256" key="6">
    <source>
        <dbReference type="ARBA" id="ARBA00023315"/>
    </source>
</evidence>
<dbReference type="InterPro" id="IPR038765">
    <property type="entry name" value="Papain-like_cys_pep_sf"/>
</dbReference>
<dbReference type="GO" id="GO:0046872">
    <property type="term" value="F:metal ion binding"/>
    <property type="evidence" value="ECO:0007669"/>
    <property type="project" value="UniProtKB-KW"/>
</dbReference>
<feature type="active site" evidence="11">
    <location>
        <position position="267"/>
    </location>
</feature>
<feature type="binding site" evidence="12">
    <location>
        <position position="441"/>
    </location>
    <ligand>
        <name>Ca(2+)</name>
        <dbReference type="ChEBI" id="CHEBI:29108"/>
    </ligand>
</feature>
<dbReference type="InterPro" id="IPR013783">
    <property type="entry name" value="Ig-like_fold"/>
</dbReference>
<dbReference type="PANTHER" id="PTHR11590:SF70">
    <property type="entry name" value="PROTEIN-GLUTAMINE GAMMA-GLUTAMYLTRANSFERASE 4"/>
    <property type="match status" value="1"/>
</dbReference>
<dbReference type="OMA" id="GSWTINL"/>
<dbReference type="InterPro" id="IPR001102">
    <property type="entry name" value="Transglutaminase_N"/>
</dbReference>
<dbReference type="InterPro" id="IPR036985">
    <property type="entry name" value="Transglutaminase-like_sf"/>
</dbReference>
<dbReference type="RefSeq" id="XP_008069566.2">
    <property type="nucleotide sequence ID" value="XM_008071375.2"/>
</dbReference>
<dbReference type="CTD" id="7047"/>
<evidence type="ECO:0000256" key="5">
    <source>
        <dbReference type="ARBA" id="ARBA00022837"/>
    </source>
</evidence>
<protein>
    <recommendedName>
        <fullName evidence="9">Protein-glutamine gamma-glutamyltransferase 4</fullName>
        <ecNumber evidence="7">2.3.2.13</ecNumber>
    </recommendedName>
    <alternativeName>
        <fullName evidence="10">Transglutaminase-4</fullName>
    </alternativeName>
</protein>
<dbReference type="SUPFAM" id="SSF49309">
    <property type="entry name" value="Transglutaminase, two C-terminal domains"/>
    <property type="match status" value="2"/>
</dbReference>
<comment type="cofactor">
    <cofactor evidence="12">
        <name>Ca(2+)</name>
        <dbReference type="ChEBI" id="CHEBI:29108"/>
    </cofactor>
    <text evidence="12">Binds 1 Ca(2+) ion per subunit.</text>
</comment>
<feature type="domain" description="Transglutaminase-like" evidence="13">
    <location>
        <begin position="259"/>
        <end position="352"/>
    </location>
</feature>
<feature type="binding site" evidence="12">
    <location>
        <position position="389"/>
    </location>
    <ligand>
        <name>Ca(2+)</name>
        <dbReference type="ChEBI" id="CHEBI:29108"/>
    </ligand>
</feature>
<evidence type="ECO:0000256" key="3">
    <source>
        <dbReference type="ARBA" id="ARBA00022679"/>
    </source>
</evidence>
<dbReference type="InterPro" id="IPR050779">
    <property type="entry name" value="Transglutaminase"/>
</dbReference>
<evidence type="ECO:0000259" key="13">
    <source>
        <dbReference type="SMART" id="SM00460"/>
    </source>
</evidence>
<reference evidence="15" key="1">
    <citation type="submission" date="2025-08" db="UniProtKB">
        <authorList>
            <consortium name="RefSeq"/>
        </authorList>
    </citation>
    <scope>IDENTIFICATION</scope>
</reference>
<dbReference type="InterPro" id="IPR002931">
    <property type="entry name" value="Transglutaminase-like"/>
</dbReference>
<evidence type="ECO:0000256" key="7">
    <source>
        <dbReference type="ARBA" id="ARBA00024222"/>
    </source>
</evidence>
<feature type="binding site" evidence="12">
    <location>
        <position position="391"/>
    </location>
    <ligand>
        <name>Ca(2+)</name>
        <dbReference type="ChEBI" id="CHEBI:29108"/>
    </ligand>
</feature>
<dbReference type="PIRSF" id="PIRSF000459">
    <property type="entry name" value="TGM_EBP42"/>
    <property type="match status" value="1"/>
</dbReference>